<dbReference type="PANTHER" id="PTHR33619">
    <property type="entry name" value="POLYSACCHARIDE EXPORT PROTEIN GFCE-RELATED"/>
    <property type="match status" value="1"/>
</dbReference>
<keyword evidence="2" id="KW-0472">Membrane</keyword>
<protein>
    <recommendedName>
        <fullName evidence="7">Polysaccharide export outer membrane protein</fullName>
    </recommendedName>
</protein>
<dbReference type="InterPro" id="IPR003715">
    <property type="entry name" value="Poly_export_N"/>
</dbReference>
<comment type="caution">
    <text evidence="5">The sequence shown here is derived from an EMBL/GenBank/DDBJ whole genome shotgun (WGS) entry which is preliminary data.</text>
</comment>
<reference evidence="6" key="1">
    <citation type="journal article" date="2019" name="Int. J. Syst. Evol. Microbiol.">
        <title>The Global Catalogue of Microorganisms (GCM) 10K type strain sequencing project: providing services to taxonomists for standard genome sequencing and annotation.</title>
        <authorList>
            <consortium name="The Broad Institute Genomics Platform"/>
            <consortium name="The Broad Institute Genome Sequencing Center for Infectious Disease"/>
            <person name="Wu L."/>
            <person name="Ma J."/>
        </authorList>
    </citation>
    <scope>NUCLEOTIDE SEQUENCE [LARGE SCALE GENOMIC DNA]</scope>
    <source>
        <strain evidence="6">JCM 17217</strain>
    </source>
</reference>
<feature type="domain" description="Soluble ligand binding" evidence="4">
    <location>
        <begin position="160"/>
        <end position="211"/>
    </location>
</feature>
<accession>A0ABP7PHG0</accession>
<dbReference type="InterPro" id="IPR049712">
    <property type="entry name" value="Poly_export"/>
</dbReference>
<sequence length="273" mass="29982">MLTRTAYFRLSMRTSFYTSLRMTVLGLLLGLLGSCVAQRELPYLQGKDYSTRAAVLVDNERQVYRLQPGDVLSILVQSVQPALNEMFSMTTGQNIQSGDPGNLFVSGYSVDAAGSIALPTVGRLKVAGLTVEETQLLVQKEVARFMREANVVVKLTSFKLTILGEVRTPGRYFVYNTQATVLEALGLAGDLTEFGSRTNVKLIRQTAKGSEVVLLDLTDPNLLRSKYYFLLPNDALYVEPLKARTNRGNANNLGLVFGGLSTIILLLSFIKAN</sequence>
<evidence type="ECO:0000259" key="3">
    <source>
        <dbReference type="Pfam" id="PF02563"/>
    </source>
</evidence>
<dbReference type="Gene3D" id="3.10.560.10">
    <property type="entry name" value="Outer membrane lipoprotein wza domain like"/>
    <property type="match status" value="1"/>
</dbReference>
<gene>
    <name evidence="5" type="ORF">GCM10022407_09510</name>
</gene>
<evidence type="ECO:0000256" key="1">
    <source>
        <dbReference type="ARBA" id="ARBA00022729"/>
    </source>
</evidence>
<evidence type="ECO:0000313" key="5">
    <source>
        <dbReference type="EMBL" id="GAA3965105.1"/>
    </source>
</evidence>
<dbReference type="PANTHER" id="PTHR33619:SF3">
    <property type="entry name" value="POLYSACCHARIDE EXPORT PROTEIN GFCE-RELATED"/>
    <property type="match status" value="1"/>
</dbReference>
<dbReference type="PROSITE" id="PS51257">
    <property type="entry name" value="PROKAR_LIPOPROTEIN"/>
    <property type="match status" value="1"/>
</dbReference>
<dbReference type="Proteomes" id="UP001501556">
    <property type="component" value="Unassembled WGS sequence"/>
</dbReference>
<feature type="domain" description="Polysaccharide export protein N-terminal" evidence="3">
    <location>
        <begin position="60"/>
        <end position="155"/>
    </location>
</feature>
<keyword evidence="6" id="KW-1185">Reference proteome</keyword>
<evidence type="ECO:0008006" key="7">
    <source>
        <dbReference type="Google" id="ProtNLM"/>
    </source>
</evidence>
<keyword evidence="1" id="KW-0732">Signal</keyword>
<evidence type="ECO:0000313" key="6">
    <source>
        <dbReference type="Proteomes" id="UP001501556"/>
    </source>
</evidence>
<feature type="transmembrane region" description="Helical" evidence="2">
    <location>
        <begin position="253"/>
        <end position="270"/>
    </location>
</feature>
<evidence type="ECO:0000259" key="4">
    <source>
        <dbReference type="Pfam" id="PF10531"/>
    </source>
</evidence>
<keyword evidence="2" id="KW-1133">Transmembrane helix</keyword>
<organism evidence="5 6">
    <name type="scientific">Hymenobacter antarcticus</name>
    <dbReference type="NCBI Taxonomy" id="486270"/>
    <lineage>
        <taxon>Bacteria</taxon>
        <taxon>Pseudomonadati</taxon>
        <taxon>Bacteroidota</taxon>
        <taxon>Cytophagia</taxon>
        <taxon>Cytophagales</taxon>
        <taxon>Hymenobacteraceae</taxon>
        <taxon>Hymenobacter</taxon>
    </lineage>
</organism>
<dbReference type="Pfam" id="PF02563">
    <property type="entry name" value="Poly_export"/>
    <property type="match status" value="1"/>
</dbReference>
<dbReference type="Pfam" id="PF10531">
    <property type="entry name" value="SLBB"/>
    <property type="match status" value="1"/>
</dbReference>
<proteinExistence type="predicted"/>
<name>A0ABP7PHG0_9BACT</name>
<dbReference type="InterPro" id="IPR019554">
    <property type="entry name" value="Soluble_ligand-bd"/>
</dbReference>
<dbReference type="EMBL" id="BAABDI010000004">
    <property type="protein sequence ID" value="GAA3965105.1"/>
    <property type="molecule type" value="Genomic_DNA"/>
</dbReference>
<evidence type="ECO:0000256" key="2">
    <source>
        <dbReference type="SAM" id="Phobius"/>
    </source>
</evidence>
<keyword evidence="2" id="KW-0812">Transmembrane</keyword>